<dbReference type="Gene3D" id="1.25.40.390">
    <property type="match status" value="1"/>
</dbReference>
<dbReference type="EMBL" id="BMER01000002">
    <property type="protein sequence ID" value="GGG90316.1"/>
    <property type="molecule type" value="Genomic_DNA"/>
</dbReference>
<organism evidence="8 9">
    <name type="scientific">Parapedobacter pyrenivorans</name>
    <dbReference type="NCBI Taxonomy" id="1305674"/>
    <lineage>
        <taxon>Bacteria</taxon>
        <taxon>Pseudomonadati</taxon>
        <taxon>Bacteroidota</taxon>
        <taxon>Sphingobacteriia</taxon>
        <taxon>Sphingobacteriales</taxon>
        <taxon>Sphingobacteriaceae</taxon>
        <taxon>Parapedobacter</taxon>
    </lineage>
</organism>
<dbReference type="SUPFAM" id="SSF48452">
    <property type="entry name" value="TPR-like"/>
    <property type="match status" value="1"/>
</dbReference>
<evidence type="ECO:0000313" key="8">
    <source>
        <dbReference type="EMBL" id="GGG90316.1"/>
    </source>
</evidence>
<comment type="caution">
    <text evidence="8">The sequence shown here is derived from an EMBL/GenBank/DDBJ whole genome shotgun (WGS) entry which is preliminary data.</text>
</comment>
<keyword evidence="5" id="KW-0998">Cell outer membrane</keyword>
<accession>A0A917MBQ5</accession>
<protein>
    <submittedName>
        <fullName evidence="8">Membrane protein</fullName>
    </submittedName>
</protein>
<reference evidence="8" key="2">
    <citation type="submission" date="2020-09" db="EMBL/GenBank/DDBJ databases">
        <authorList>
            <person name="Sun Q."/>
            <person name="Zhou Y."/>
        </authorList>
    </citation>
    <scope>NUCLEOTIDE SEQUENCE</scope>
    <source>
        <strain evidence="8">CGMCC 1.12195</strain>
    </source>
</reference>
<dbReference type="AlphaFoldDB" id="A0A917MBQ5"/>
<evidence type="ECO:0000256" key="5">
    <source>
        <dbReference type="ARBA" id="ARBA00023237"/>
    </source>
</evidence>
<dbReference type="InterPro" id="IPR011990">
    <property type="entry name" value="TPR-like_helical_dom_sf"/>
</dbReference>
<gene>
    <name evidence="8" type="ORF">GCM10007415_25940</name>
</gene>
<evidence type="ECO:0000313" key="9">
    <source>
        <dbReference type="Proteomes" id="UP000660862"/>
    </source>
</evidence>
<dbReference type="Proteomes" id="UP000660862">
    <property type="component" value="Unassembled WGS sequence"/>
</dbReference>
<evidence type="ECO:0000259" key="7">
    <source>
        <dbReference type="Pfam" id="PF14322"/>
    </source>
</evidence>
<evidence type="ECO:0000256" key="1">
    <source>
        <dbReference type="ARBA" id="ARBA00004442"/>
    </source>
</evidence>
<dbReference type="InterPro" id="IPR033985">
    <property type="entry name" value="SusD-like_N"/>
</dbReference>
<keyword evidence="9" id="KW-1185">Reference proteome</keyword>
<dbReference type="PROSITE" id="PS51257">
    <property type="entry name" value="PROKAR_LIPOPROTEIN"/>
    <property type="match status" value="1"/>
</dbReference>
<comment type="similarity">
    <text evidence="2">Belongs to the SusD family.</text>
</comment>
<sequence length="495" mass="55308">MNKLYYTALLIFPLLFGSCSDFLDKEPFEDPSAESVRDAASAIAMVNAAYQPLQRPKLYNMRIWTLDIMAGNSVVGAGGGDDGIETIQLANFSTGPDNFAAVDLWRGPNPGILYCNTVLENVPGMEIDDNLKNRLIGEAKFLRAHYYFILVQLFGDVPKSLVPAKPGDDLNQERVSKDIIYNEVIIPDLVEAIELLPRREEYGDADKGRASRGAAAGMLAKVYLTLGQYEQSIDMCELVTELGYMLNPDYSDSFGGEPRHKNTPESLFEVQYYGLTKAGFWDDENQANWLSTYMGPRNSGWVGGGYGWNQPTEEFVSAYEAGDLRKDKTVLYQGGPDFDGNAYKAEMSSTGYNVRKFLVPLSVSPDYNTNAANIVVLRYADVLLMKAEALNELGNTELAVEPLYTVRKRAGLDNRQELEGLSQGAMREKIRHERRIELAFEGHRWFDLIRWEDGQYALDFLHGIGKANASRKHLLLPIPQVEIDANPSLTQNPGY</sequence>
<evidence type="ECO:0000256" key="2">
    <source>
        <dbReference type="ARBA" id="ARBA00006275"/>
    </source>
</evidence>
<proteinExistence type="inferred from homology"/>
<keyword evidence="3" id="KW-0732">Signal</keyword>
<dbReference type="Pfam" id="PF14322">
    <property type="entry name" value="SusD-like_3"/>
    <property type="match status" value="1"/>
</dbReference>
<dbReference type="Pfam" id="PF07980">
    <property type="entry name" value="SusD_RagB"/>
    <property type="match status" value="1"/>
</dbReference>
<dbReference type="InterPro" id="IPR012944">
    <property type="entry name" value="SusD_RagB_dom"/>
</dbReference>
<feature type="domain" description="RagB/SusD" evidence="6">
    <location>
        <begin position="277"/>
        <end position="495"/>
    </location>
</feature>
<reference evidence="8" key="1">
    <citation type="journal article" date="2014" name="Int. J. Syst. Evol. Microbiol.">
        <title>Complete genome sequence of Corynebacterium casei LMG S-19264T (=DSM 44701T), isolated from a smear-ripened cheese.</title>
        <authorList>
            <consortium name="US DOE Joint Genome Institute (JGI-PGF)"/>
            <person name="Walter F."/>
            <person name="Albersmeier A."/>
            <person name="Kalinowski J."/>
            <person name="Ruckert C."/>
        </authorList>
    </citation>
    <scope>NUCLEOTIDE SEQUENCE</scope>
    <source>
        <strain evidence="8">CGMCC 1.12195</strain>
    </source>
</reference>
<feature type="domain" description="SusD-like N-terminal" evidence="7">
    <location>
        <begin position="21"/>
        <end position="224"/>
    </location>
</feature>
<dbReference type="CDD" id="cd08977">
    <property type="entry name" value="SusD"/>
    <property type="match status" value="1"/>
</dbReference>
<evidence type="ECO:0000256" key="4">
    <source>
        <dbReference type="ARBA" id="ARBA00023136"/>
    </source>
</evidence>
<dbReference type="RefSeq" id="WP_188506471.1">
    <property type="nucleotide sequence ID" value="NZ_BMER01000002.1"/>
</dbReference>
<evidence type="ECO:0000259" key="6">
    <source>
        <dbReference type="Pfam" id="PF07980"/>
    </source>
</evidence>
<keyword evidence="4" id="KW-0472">Membrane</keyword>
<name>A0A917MBQ5_9SPHI</name>
<comment type="subcellular location">
    <subcellularLocation>
        <location evidence="1">Cell outer membrane</location>
    </subcellularLocation>
</comment>
<evidence type="ECO:0000256" key="3">
    <source>
        <dbReference type="ARBA" id="ARBA00022729"/>
    </source>
</evidence>
<dbReference type="GO" id="GO:0009279">
    <property type="term" value="C:cell outer membrane"/>
    <property type="evidence" value="ECO:0007669"/>
    <property type="project" value="UniProtKB-SubCell"/>
</dbReference>